<dbReference type="Proteomes" id="UP000722485">
    <property type="component" value="Unassembled WGS sequence"/>
</dbReference>
<dbReference type="PANTHER" id="PTHR24359">
    <property type="entry name" value="SERINE/THREONINE-PROTEIN KINASE SBK1"/>
    <property type="match status" value="1"/>
</dbReference>
<dbReference type="GO" id="GO:0004674">
    <property type="term" value="F:protein serine/threonine kinase activity"/>
    <property type="evidence" value="ECO:0007669"/>
    <property type="project" value="TreeGrafter"/>
</dbReference>
<dbReference type="EMBL" id="JAANBB010000079">
    <property type="protein sequence ID" value="KAF7551355.1"/>
    <property type="molecule type" value="Genomic_DNA"/>
</dbReference>
<organism evidence="4 5">
    <name type="scientific">Cylindrodendrum hubeiense</name>
    <dbReference type="NCBI Taxonomy" id="595255"/>
    <lineage>
        <taxon>Eukaryota</taxon>
        <taxon>Fungi</taxon>
        <taxon>Dikarya</taxon>
        <taxon>Ascomycota</taxon>
        <taxon>Pezizomycotina</taxon>
        <taxon>Sordariomycetes</taxon>
        <taxon>Hypocreomycetidae</taxon>
        <taxon>Hypocreales</taxon>
        <taxon>Nectriaceae</taxon>
        <taxon>Cylindrodendrum</taxon>
    </lineage>
</organism>
<feature type="region of interest" description="Disordered" evidence="1">
    <location>
        <begin position="956"/>
        <end position="984"/>
    </location>
</feature>
<dbReference type="SUPFAM" id="SSF56112">
    <property type="entry name" value="Protein kinase-like (PK-like)"/>
    <property type="match status" value="1"/>
</dbReference>
<dbReference type="InterPro" id="IPR011009">
    <property type="entry name" value="Kinase-like_dom_sf"/>
</dbReference>
<reference evidence="4" key="1">
    <citation type="submission" date="2020-03" db="EMBL/GenBank/DDBJ databases">
        <title>Draft Genome Sequence of Cylindrodendrum hubeiense.</title>
        <authorList>
            <person name="Buettner E."/>
            <person name="Kellner H."/>
        </authorList>
    </citation>
    <scope>NUCLEOTIDE SEQUENCE</scope>
    <source>
        <strain evidence="4">IHI 201604</strain>
    </source>
</reference>
<dbReference type="PROSITE" id="PS50234">
    <property type="entry name" value="VWFA"/>
    <property type="match status" value="1"/>
</dbReference>
<evidence type="ECO:0000256" key="1">
    <source>
        <dbReference type="SAM" id="MobiDB-lite"/>
    </source>
</evidence>
<keyword evidence="5" id="KW-1185">Reference proteome</keyword>
<dbReference type="Gene3D" id="1.10.510.10">
    <property type="entry name" value="Transferase(Phosphotransferase) domain 1"/>
    <property type="match status" value="1"/>
</dbReference>
<feature type="domain" description="Protein kinase" evidence="2">
    <location>
        <begin position="173"/>
        <end position="528"/>
    </location>
</feature>
<feature type="region of interest" description="Disordered" evidence="1">
    <location>
        <begin position="626"/>
        <end position="651"/>
    </location>
</feature>
<dbReference type="AlphaFoldDB" id="A0A9P5H7H1"/>
<evidence type="ECO:0000259" key="3">
    <source>
        <dbReference type="PROSITE" id="PS50234"/>
    </source>
</evidence>
<evidence type="ECO:0000313" key="5">
    <source>
        <dbReference type="Proteomes" id="UP000722485"/>
    </source>
</evidence>
<proteinExistence type="predicted"/>
<dbReference type="OrthoDB" id="9992527at2759"/>
<comment type="caution">
    <text evidence="4">The sequence shown here is derived from an EMBL/GenBank/DDBJ whole genome shotgun (WGS) entry which is preliminary data.</text>
</comment>
<accession>A0A9P5H7H1</accession>
<protein>
    <recommendedName>
        <fullName evidence="6">Protein kinase domain-containing protein</fullName>
    </recommendedName>
</protein>
<dbReference type="SMART" id="SM00220">
    <property type="entry name" value="S_TKc"/>
    <property type="match status" value="1"/>
</dbReference>
<dbReference type="PROSITE" id="PS50011">
    <property type="entry name" value="PROTEIN_KINASE_DOM"/>
    <property type="match status" value="1"/>
</dbReference>
<dbReference type="PANTHER" id="PTHR24359:SF1">
    <property type="entry name" value="INHIBITOR OF NUCLEAR FACTOR KAPPA-B KINASE EPSILON SUBUNIT HOMOLOG 1-RELATED"/>
    <property type="match status" value="1"/>
</dbReference>
<feature type="compositionally biased region" description="Low complexity" evidence="1">
    <location>
        <begin position="959"/>
        <end position="969"/>
    </location>
</feature>
<dbReference type="InterPro" id="IPR000719">
    <property type="entry name" value="Prot_kinase_dom"/>
</dbReference>
<evidence type="ECO:0000259" key="2">
    <source>
        <dbReference type="PROSITE" id="PS50011"/>
    </source>
</evidence>
<feature type="compositionally biased region" description="Polar residues" evidence="1">
    <location>
        <begin position="639"/>
        <end position="651"/>
    </location>
</feature>
<evidence type="ECO:0000313" key="4">
    <source>
        <dbReference type="EMBL" id="KAF7551355.1"/>
    </source>
</evidence>
<sequence>MTQTSSHSILDEFRAHLRSEEVCRQNYEDKAFYRPESIKSWLSARPEGSSNAAKLIGAVFAPNQSFVPVMADHILDSYPLVFTILADMDCGHMIRAFKSMPDSYLTMSDPFSIYNSIMDTMAKERLKVPVRYNKGGYQAVIDAFDKHRWAFVPVPLRLKMDAIICQGKCILPFFYMDMINEGGTAKVYHCKIQADLVEEELAKTLGPSEKHDPKLGKYYELAIKSYKEGFDDIHNIESNAFKGMQRQEGLGVVKYLGEYQTSGEEPRHHIMLEYGEQDLDEYLAETFPPVLNKEIIAFWESMFKVAHTLERIHRLKHKGEDGNMQLFNGWHGDIKPENILHVRREFKLADFGFSKFEKFENNKSTTPLLGGTRTYGKNYFWKMKPTTDVLGAPERDNKRHQGVNVPQSQTIDTWSFGCVLSAVATWVILGKSLYLLYGTIREQAIKELYRRRLDNPGITVPDCADAFHDGNNVLGAVLEWHDHLRNSSRRADTISSRVLDLVDSGMLVDGPERRLTSAQLCESLDEIITVAKADYESSVESGALKKESEGTLKVLLKLDENAPVIPKSFSQAGKDNNSNTNVITLKPPHEQDSALPHLRPSNRVRKSERVGKIVFGKTANRERVIRSDSRISDLSSHSETVTSRKSSNGFQQPSSYIELEATQPKATAKRVDIPLPYLHIDPHATRKEPNEPYSPVYQTPDSYGHLQGFRDESFSPTLQHKPPITAVETKYKQLMESWNSKSYWNKIPKDKYLEHHIFKRDIKFVVDNAASMKSHWPNVQMTLLALAMMIGPLDKDGLDLLYTIGERHALDNVKGWKIESKFRQSMEEAGADIDDRNQTDMAATLSIIFDDYVKDFSKKQTLIILTDGLWEGSGLKDDVENVICDFINDLKTRLGRLERRWFSIQFVSFGNNDKALNRLQALDDHLKAREDVVDTKHWDFPDVNKLILGSITQGGDEATPLSTPSTPVTPTSPQPSPPSAKKRKSLVADLFKSERFKS</sequence>
<dbReference type="GO" id="GO:0005524">
    <property type="term" value="F:ATP binding"/>
    <property type="evidence" value="ECO:0007669"/>
    <property type="project" value="InterPro"/>
</dbReference>
<dbReference type="Pfam" id="PF00069">
    <property type="entry name" value="Pkinase"/>
    <property type="match status" value="1"/>
</dbReference>
<evidence type="ECO:0008006" key="6">
    <source>
        <dbReference type="Google" id="ProtNLM"/>
    </source>
</evidence>
<dbReference type="InterPro" id="IPR002035">
    <property type="entry name" value="VWF_A"/>
</dbReference>
<name>A0A9P5H7H1_9HYPO</name>
<feature type="domain" description="VWFA" evidence="3">
    <location>
        <begin position="761"/>
        <end position="951"/>
    </location>
</feature>
<gene>
    <name evidence="4" type="ORF">G7Z17_g5038</name>
</gene>